<comment type="caution">
    <text evidence="3">The sequence shown here is derived from an EMBL/GenBank/DDBJ whole genome shotgun (WGS) entry which is preliminary data.</text>
</comment>
<evidence type="ECO:0000313" key="4">
    <source>
        <dbReference type="Proteomes" id="UP000781932"/>
    </source>
</evidence>
<keyword evidence="4" id="KW-1185">Reference proteome</keyword>
<dbReference type="Pfam" id="PF11937">
    <property type="entry name" value="DUF3455"/>
    <property type="match status" value="1"/>
</dbReference>
<dbReference type="EMBL" id="JAATWM020000004">
    <property type="protein sequence ID" value="KAF9880632.1"/>
    <property type="molecule type" value="Genomic_DNA"/>
</dbReference>
<sequence length="252" mass="25566">MLAKTFLLLTTLALASAGPVRRQSGCSSKPTNPTLPTNGNGVELPAPAENLVLKHIALGHGIQNYTCTSTNATALTATATGALAALYDATPLYPNAGPGALPGVDAFNALTTNAVWGSKLPLVPDGVSKFGASASAPFPNPGQALELPNIKALPFLGVHFFDAKGVPTFKVGDDVFSGGKLNGTKAPAAADVGPEKTGAVDWLLLGDKGASKGITTIYRVVTAGGVAHACTTPGASDSVPYATYYWMYGPKA</sequence>
<reference evidence="3" key="1">
    <citation type="submission" date="2020-03" db="EMBL/GenBank/DDBJ databases">
        <authorList>
            <person name="He L."/>
        </authorList>
    </citation>
    <scope>NUCLEOTIDE SEQUENCE</scope>
    <source>
        <strain evidence="3">CkLH20</strain>
    </source>
</reference>
<feature type="compositionally biased region" description="Polar residues" evidence="1">
    <location>
        <begin position="24"/>
        <end position="40"/>
    </location>
</feature>
<feature type="chain" id="PRO_5040245604" evidence="2">
    <location>
        <begin position="18"/>
        <end position="252"/>
    </location>
</feature>
<dbReference type="AlphaFoldDB" id="A0A9P6IC24"/>
<name>A0A9P6IC24_9PEZI</name>
<accession>A0A9P6IC24</accession>
<protein>
    <submittedName>
        <fullName evidence="3">Malate dehydrogenase</fullName>
    </submittedName>
</protein>
<evidence type="ECO:0000256" key="1">
    <source>
        <dbReference type="SAM" id="MobiDB-lite"/>
    </source>
</evidence>
<evidence type="ECO:0000313" key="3">
    <source>
        <dbReference type="EMBL" id="KAF9880632.1"/>
    </source>
</evidence>
<dbReference type="RefSeq" id="XP_038750093.1">
    <property type="nucleotide sequence ID" value="XM_038884393.1"/>
</dbReference>
<dbReference type="Proteomes" id="UP000781932">
    <property type="component" value="Unassembled WGS sequence"/>
</dbReference>
<dbReference type="OrthoDB" id="1859733at2759"/>
<keyword evidence="2" id="KW-0732">Signal</keyword>
<evidence type="ECO:0000256" key="2">
    <source>
        <dbReference type="SAM" id="SignalP"/>
    </source>
</evidence>
<dbReference type="PANTHER" id="PTHR35567:SF3">
    <property type="entry name" value="MALATE DEHYDROGENASE"/>
    <property type="match status" value="1"/>
</dbReference>
<reference evidence="3" key="2">
    <citation type="submission" date="2020-11" db="EMBL/GenBank/DDBJ databases">
        <title>Whole genome sequencing of Colletotrichum sp.</title>
        <authorList>
            <person name="Li H."/>
        </authorList>
    </citation>
    <scope>NUCLEOTIDE SEQUENCE</scope>
    <source>
        <strain evidence="3">CkLH20</strain>
    </source>
</reference>
<organism evidence="3 4">
    <name type="scientific">Colletotrichum karsti</name>
    <dbReference type="NCBI Taxonomy" id="1095194"/>
    <lineage>
        <taxon>Eukaryota</taxon>
        <taxon>Fungi</taxon>
        <taxon>Dikarya</taxon>
        <taxon>Ascomycota</taxon>
        <taxon>Pezizomycotina</taxon>
        <taxon>Sordariomycetes</taxon>
        <taxon>Hypocreomycetidae</taxon>
        <taxon>Glomerellales</taxon>
        <taxon>Glomerellaceae</taxon>
        <taxon>Colletotrichum</taxon>
        <taxon>Colletotrichum boninense species complex</taxon>
    </lineage>
</organism>
<feature type="region of interest" description="Disordered" evidence="1">
    <location>
        <begin position="21"/>
        <end position="41"/>
    </location>
</feature>
<gene>
    <name evidence="3" type="ORF">CkaCkLH20_01674</name>
</gene>
<dbReference type="PANTHER" id="PTHR35567">
    <property type="entry name" value="MALATE DEHYDROGENASE (AFU_ORTHOLOGUE AFUA_2G13800)"/>
    <property type="match status" value="1"/>
</dbReference>
<proteinExistence type="predicted"/>
<feature type="signal peptide" evidence="2">
    <location>
        <begin position="1"/>
        <end position="17"/>
    </location>
</feature>
<dbReference type="InterPro" id="IPR021851">
    <property type="entry name" value="DUF3455"/>
</dbReference>
<dbReference type="GeneID" id="62157467"/>